<proteinExistence type="predicted"/>
<dbReference type="PANTHER" id="PTHR38340">
    <property type="entry name" value="S-LAYER PROTEIN"/>
    <property type="match status" value="1"/>
</dbReference>
<name>A0A502FWA2_9PROT</name>
<accession>A0A502FWA2</accession>
<dbReference type="AlphaFoldDB" id="A0A502FWA2"/>
<reference evidence="4 5" key="1">
    <citation type="journal article" date="2019" name="Environ. Microbiol.">
        <title>Species interactions and distinct microbial communities in high Arctic permafrost affected cryosols are associated with the CH4 and CO2 gas fluxes.</title>
        <authorList>
            <person name="Altshuler I."/>
            <person name="Hamel J."/>
            <person name="Turney S."/>
            <person name="Magnuson E."/>
            <person name="Levesque R."/>
            <person name="Greer C."/>
            <person name="Whyte L.G."/>
        </authorList>
    </citation>
    <scope>NUCLEOTIDE SEQUENCE [LARGE SCALE GENOMIC DNA]</scope>
    <source>
        <strain evidence="4 5">S9.3B</strain>
    </source>
</reference>
<dbReference type="Gene3D" id="2.150.10.10">
    <property type="entry name" value="Serralysin-like metalloprotease, C-terminal"/>
    <property type="match status" value="3"/>
</dbReference>
<evidence type="ECO:0000256" key="1">
    <source>
        <dbReference type="ARBA" id="ARBA00004613"/>
    </source>
</evidence>
<comment type="caution">
    <text evidence="4">The sequence shown here is derived from an EMBL/GenBank/DDBJ whole genome shotgun (WGS) entry which is preliminary data.</text>
</comment>
<dbReference type="Pfam" id="PF00353">
    <property type="entry name" value="HemolysinCabind"/>
    <property type="match status" value="5"/>
</dbReference>
<dbReference type="GO" id="GO:0005509">
    <property type="term" value="F:calcium ion binding"/>
    <property type="evidence" value="ECO:0007669"/>
    <property type="project" value="InterPro"/>
</dbReference>
<gene>
    <name evidence="4" type="ORF">EAH89_15145</name>
</gene>
<dbReference type="InterPro" id="IPR050557">
    <property type="entry name" value="RTX_toxin/Mannuronan_C5-epim"/>
</dbReference>
<sequence length="780" mass="78056">MVNMVATVSPPDGKAIMTTNANATVDHFSFSGASVADGNGAGIRYQQGALTITNSYFHHNQNGLLSSASVGGTINILNSEFAYNGTGDGYTHNLYVGIIDTLSVTNSYFHDVVVGNELKSRALNTIITNSRIAEGPDGTGSYSIDLPVGGRAVIKNSIIEQGAQTQNPAIIHFGGEGAPHAQSSLEVTGNTVLNDLGSSNAKLLLNQSGIIATVADNAVFGLTANQIASASEANVSGTTYLAVEPEFNTSSPWLDSGASSPTPVPATPVPTNTTIGSGPDTLVLKISEDAWNGHAQYAVKVDGAPIGGTLTAAASHALGQSDTLTLKGSWGTGAHTVEVSFLNDAWGGSASTDRNLHVDGIAYNGQAVPDGSFVIERTDTVGVAVPATALTGDAGNNTLTGTAVADTIKGLGGDDRLVGLAGDDTLLGGDGSDTLEGGDGNDQLDGGAGADRLVGGNGDDVYTVDHLGDVVVEVAGGGTDRVVASVSGYTLAANVERLDLDGSATAGNGNEGANVIVGNALDNALQGKGGDDQIFGNLGNDSLWGGNGNDVLWGGDGNDLLDGGAGADSLMGGAGNDSYIVDSTGDVVVEAADAGIDRVISRLSAISLAANVERLDLSTGAVSGSGNELNNFIYGNDLDNVLRGLAGSDKLTGGAGNDTLVGGLGADTLEGGAGADVFRFDSLAEAGDRITDFAPGTDAIEVSVAGFGGKLTLGLDVATRFVANTTGLATAPAGTGQFVYETDAAKLWWDADGTGAAAPVTVATFAPGTTLHAGDIHLIG</sequence>
<dbReference type="InterPro" id="IPR011050">
    <property type="entry name" value="Pectin_lyase_fold/virulence"/>
</dbReference>
<dbReference type="InterPro" id="IPR018511">
    <property type="entry name" value="Hemolysin-typ_Ca-bd_CS"/>
</dbReference>
<dbReference type="PANTHER" id="PTHR38340:SF1">
    <property type="entry name" value="S-LAYER PROTEIN"/>
    <property type="match status" value="1"/>
</dbReference>
<dbReference type="PROSITE" id="PS00330">
    <property type="entry name" value="HEMOLYSIN_CALCIUM"/>
    <property type="match status" value="8"/>
</dbReference>
<dbReference type="PRINTS" id="PR00313">
    <property type="entry name" value="CABNDNGRPT"/>
</dbReference>
<organism evidence="4 5">
    <name type="scientific">Muricoccus nepalensis</name>
    <dbReference type="NCBI Taxonomy" id="1854500"/>
    <lineage>
        <taxon>Bacteria</taxon>
        <taxon>Pseudomonadati</taxon>
        <taxon>Pseudomonadota</taxon>
        <taxon>Alphaproteobacteria</taxon>
        <taxon>Acetobacterales</taxon>
        <taxon>Roseomonadaceae</taxon>
        <taxon>Muricoccus</taxon>
    </lineage>
</organism>
<evidence type="ECO:0000313" key="4">
    <source>
        <dbReference type="EMBL" id="TPG53778.1"/>
    </source>
</evidence>
<dbReference type="Proteomes" id="UP000317078">
    <property type="component" value="Unassembled WGS sequence"/>
</dbReference>
<dbReference type="SUPFAM" id="SSF51126">
    <property type="entry name" value="Pectin lyase-like"/>
    <property type="match status" value="1"/>
</dbReference>
<protein>
    <recommendedName>
        <fullName evidence="3">Carbohydrate binding module xylan-binding domain-containing protein</fullName>
    </recommendedName>
</protein>
<dbReference type="InterPro" id="IPR011049">
    <property type="entry name" value="Serralysin-like_metalloprot_C"/>
</dbReference>
<dbReference type="Pfam" id="PF16841">
    <property type="entry name" value="CBM60"/>
    <property type="match status" value="1"/>
</dbReference>
<keyword evidence="2" id="KW-0964">Secreted</keyword>
<evidence type="ECO:0000259" key="3">
    <source>
        <dbReference type="Pfam" id="PF16841"/>
    </source>
</evidence>
<dbReference type="EMBL" id="RCZP01000014">
    <property type="protein sequence ID" value="TPG53778.1"/>
    <property type="molecule type" value="Genomic_DNA"/>
</dbReference>
<evidence type="ECO:0000256" key="2">
    <source>
        <dbReference type="ARBA" id="ARBA00022525"/>
    </source>
</evidence>
<feature type="domain" description="Carbohydrate binding module xylan-binding" evidence="3">
    <location>
        <begin position="282"/>
        <end position="369"/>
    </location>
</feature>
<comment type="subcellular location">
    <subcellularLocation>
        <location evidence="1">Secreted</location>
    </subcellularLocation>
</comment>
<keyword evidence="5" id="KW-1185">Reference proteome</keyword>
<dbReference type="GO" id="GO:0005576">
    <property type="term" value="C:extracellular region"/>
    <property type="evidence" value="ECO:0007669"/>
    <property type="project" value="UniProtKB-SubCell"/>
</dbReference>
<dbReference type="Gene3D" id="2.60.60.40">
    <property type="match status" value="1"/>
</dbReference>
<evidence type="ECO:0000313" key="5">
    <source>
        <dbReference type="Proteomes" id="UP000317078"/>
    </source>
</evidence>
<dbReference type="InterPro" id="IPR031768">
    <property type="entry name" value="CBM60_xylan-bd"/>
</dbReference>
<dbReference type="InterPro" id="IPR001343">
    <property type="entry name" value="Hemolysn_Ca-bd"/>
</dbReference>
<dbReference type="SUPFAM" id="SSF51120">
    <property type="entry name" value="beta-Roll"/>
    <property type="match status" value="3"/>
</dbReference>